<sequence>MQPYAGSVRLVIFDVDGVLTDGSIHVDGTGEVLKSFNVRDGLAIALLRAHGIRSGVLSGKSSPALDFRVKQLGFDIAITGRLAKREAYEEIKAQEGLSDAEIAYVGDDVVDLPLAGKVGFFFAPVDAHPLVLGRADYVLTAAGGRGAGREAAERVLLAGGLTIEEAYAPLIEDWDRFDAVQ</sequence>
<dbReference type="InterPro" id="IPR050793">
    <property type="entry name" value="CMP-NeuNAc_synthase"/>
</dbReference>
<dbReference type="InterPro" id="IPR006549">
    <property type="entry name" value="HAD-SF_hydro_IIIA"/>
</dbReference>
<evidence type="ECO:0000256" key="5">
    <source>
        <dbReference type="ARBA" id="ARBA00022801"/>
    </source>
</evidence>
<dbReference type="SFLD" id="SFLDG01136">
    <property type="entry name" value="C1.6:_Phosphoserine_Phosphatas"/>
    <property type="match status" value="1"/>
</dbReference>
<dbReference type="Gene3D" id="3.40.50.1000">
    <property type="entry name" value="HAD superfamily/HAD-like"/>
    <property type="match status" value="1"/>
</dbReference>
<dbReference type="GO" id="GO:0046872">
    <property type="term" value="F:metal ion binding"/>
    <property type="evidence" value="ECO:0007669"/>
    <property type="project" value="UniProtKB-KW"/>
</dbReference>
<dbReference type="InterPro" id="IPR036412">
    <property type="entry name" value="HAD-like_sf"/>
</dbReference>
<accession>A0A3A5H436</accession>
<dbReference type="GO" id="GO:0008781">
    <property type="term" value="F:N-acylneuraminate cytidylyltransferase activity"/>
    <property type="evidence" value="ECO:0007669"/>
    <property type="project" value="TreeGrafter"/>
</dbReference>
<evidence type="ECO:0000256" key="1">
    <source>
        <dbReference type="ARBA" id="ARBA00001946"/>
    </source>
</evidence>
<dbReference type="AlphaFoldDB" id="A0A3A5H436"/>
<feature type="binding site" evidence="7">
    <location>
        <position position="14"/>
    </location>
    <ligand>
        <name>Mg(2+)</name>
        <dbReference type="ChEBI" id="CHEBI:18420"/>
    </ligand>
</feature>
<dbReference type="EMBL" id="QYRP01000002">
    <property type="protein sequence ID" value="RJS45402.1"/>
    <property type="molecule type" value="Genomic_DNA"/>
</dbReference>
<dbReference type="CDD" id="cd01630">
    <property type="entry name" value="HAD_KDO-like"/>
    <property type="match status" value="1"/>
</dbReference>
<keyword evidence="5 8" id="KW-0378">Hydrolase</keyword>
<dbReference type="NCBIfam" id="TIGR01670">
    <property type="entry name" value="KdsC-phosphatas"/>
    <property type="match status" value="1"/>
</dbReference>
<evidence type="ECO:0000256" key="7">
    <source>
        <dbReference type="PIRSR" id="PIRSR006118-2"/>
    </source>
</evidence>
<keyword evidence="6 7" id="KW-0460">Magnesium</keyword>
<comment type="subunit">
    <text evidence="3">Homotetramer.</text>
</comment>
<keyword evidence="9" id="KW-1185">Reference proteome</keyword>
<dbReference type="PANTHER" id="PTHR21485">
    <property type="entry name" value="HAD SUPERFAMILY MEMBERS CMAS AND KDSC"/>
    <property type="match status" value="1"/>
</dbReference>
<dbReference type="SFLD" id="SFLDG01138">
    <property type="entry name" value="C1.6.2:_Deoxy-d-mannose-octulo"/>
    <property type="match status" value="1"/>
</dbReference>
<comment type="cofactor">
    <cofactor evidence="1 7">
        <name>Mg(2+)</name>
        <dbReference type="ChEBI" id="CHEBI:18420"/>
    </cofactor>
</comment>
<dbReference type="SUPFAM" id="SSF56784">
    <property type="entry name" value="HAD-like"/>
    <property type="match status" value="1"/>
</dbReference>
<comment type="similarity">
    <text evidence="2">Belongs to the KdsC family.</text>
</comment>
<name>A0A3A5H436_9ACTN</name>
<dbReference type="SFLD" id="SFLDS00003">
    <property type="entry name" value="Haloacid_Dehalogenase"/>
    <property type="match status" value="1"/>
</dbReference>
<gene>
    <name evidence="8" type="ORF">D4739_03650</name>
</gene>
<feature type="binding site" evidence="7">
    <location>
        <position position="107"/>
    </location>
    <ligand>
        <name>Mg(2+)</name>
        <dbReference type="ChEBI" id="CHEBI:18420"/>
    </ligand>
</feature>
<proteinExistence type="inferred from homology"/>
<evidence type="ECO:0000256" key="4">
    <source>
        <dbReference type="ARBA" id="ARBA00022723"/>
    </source>
</evidence>
<dbReference type="RefSeq" id="WP_120059302.1">
    <property type="nucleotide sequence ID" value="NZ_QYRP01000002.1"/>
</dbReference>
<dbReference type="OrthoDB" id="9805604at2"/>
<dbReference type="Pfam" id="PF00702">
    <property type="entry name" value="Hydrolase"/>
    <property type="match status" value="1"/>
</dbReference>
<dbReference type="PIRSF" id="PIRSF006118">
    <property type="entry name" value="KDO8-P_Ptase"/>
    <property type="match status" value="1"/>
</dbReference>
<evidence type="ECO:0000313" key="9">
    <source>
        <dbReference type="Proteomes" id="UP000276542"/>
    </source>
</evidence>
<dbReference type="GO" id="GO:0016788">
    <property type="term" value="F:hydrolase activity, acting on ester bonds"/>
    <property type="evidence" value="ECO:0007669"/>
    <property type="project" value="InterPro"/>
</dbReference>
<protein>
    <submittedName>
        <fullName evidence="8">HAD-IIIA family hydrolase</fullName>
    </submittedName>
</protein>
<dbReference type="InterPro" id="IPR010023">
    <property type="entry name" value="KdsC_fam"/>
</dbReference>
<comment type="caution">
    <text evidence="8">The sequence shown here is derived from an EMBL/GenBank/DDBJ whole genome shotgun (WGS) entry which is preliminary data.</text>
</comment>
<evidence type="ECO:0000256" key="2">
    <source>
        <dbReference type="ARBA" id="ARBA00005893"/>
    </source>
</evidence>
<organism evidence="8 9">
    <name type="scientific">Nocardioides cavernaquae</name>
    <dbReference type="NCBI Taxonomy" id="2321396"/>
    <lineage>
        <taxon>Bacteria</taxon>
        <taxon>Bacillati</taxon>
        <taxon>Actinomycetota</taxon>
        <taxon>Actinomycetes</taxon>
        <taxon>Propionibacteriales</taxon>
        <taxon>Nocardioidaceae</taxon>
        <taxon>Nocardioides</taxon>
    </lineage>
</organism>
<evidence type="ECO:0000256" key="3">
    <source>
        <dbReference type="ARBA" id="ARBA00011881"/>
    </source>
</evidence>
<dbReference type="NCBIfam" id="TIGR01662">
    <property type="entry name" value="HAD-SF-IIIA"/>
    <property type="match status" value="1"/>
</dbReference>
<dbReference type="PANTHER" id="PTHR21485:SF3">
    <property type="entry name" value="N-ACYLNEURAMINATE CYTIDYLYLTRANSFERASE"/>
    <property type="match status" value="1"/>
</dbReference>
<dbReference type="InterPro" id="IPR023214">
    <property type="entry name" value="HAD_sf"/>
</dbReference>
<evidence type="ECO:0000256" key="6">
    <source>
        <dbReference type="ARBA" id="ARBA00022842"/>
    </source>
</evidence>
<keyword evidence="4 7" id="KW-0479">Metal-binding</keyword>
<dbReference type="Proteomes" id="UP000276542">
    <property type="component" value="Unassembled WGS sequence"/>
</dbReference>
<feature type="binding site" evidence="7">
    <location>
        <position position="16"/>
    </location>
    <ligand>
        <name>substrate</name>
    </ligand>
</feature>
<reference evidence="9" key="1">
    <citation type="submission" date="2018-09" db="EMBL/GenBank/DDBJ databases">
        <authorList>
            <person name="Zhu H."/>
        </authorList>
    </citation>
    <scope>NUCLEOTIDE SEQUENCE [LARGE SCALE GENOMIC DNA]</scope>
    <source>
        <strain evidence="9">K1W22B-1</strain>
    </source>
</reference>
<evidence type="ECO:0000313" key="8">
    <source>
        <dbReference type="EMBL" id="RJS45402.1"/>
    </source>
</evidence>
<dbReference type="FunFam" id="3.40.50.1000:FF:000029">
    <property type="entry name" value="3-deoxy-D-manno-octulosonate 8-phosphate phosphatase KdsC"/>
    <property type="match status" value="1"/>
</dbReference>